<reference evidence="2" key="1">
    <citation type="journal article" date="2023" name="Science">
        <title>Genome structures resolve the early diversification of teleost fishes.</title>
        <authorList>
            <person name="Parey E."/>
            <person name="Louis A."/>
            <person name="Montfort J."/>
            <person name="Bouchez O."/>
            <person name="Roques C."/>
            <person name="Iampietro C."/>
            <person name="Lluch J."/>
            <person name="Castinel A."/>
            <person name="Donnadieu C."/>
            <person name="Desvignes T."/>
            <person name="Floi Bucao C."/>
            <person name="Jouanno E."/>
            <person name="Wen M."/>
            <person name="Mejri S."/>
            <person name="Dirks R."/>
            <person name="Jansen H."/>
            <person name="Henkel C."/>
            <person name="Chen W.J."/>
            <person name="Zahm M."/>
            <person name="Cabau C."/>
            <person name="Klopp C."/>
            <person name="Thompson A.W."/>
            <person name="Robinson-Rechavi M."/>
            <person name="Braasch I."/>
            <person name="Lecointre G."/>
            <person name="Bobe J."/>
            <person name="Postlethwait J.H."/>
            <person name="Berthelot C."/>
            <person name="Roest Crollius H."/>
            <person name="Guiguen Y."/>
        </authorList>
    </citation>
    <scope>NUCLEOTIDE SEQUENCE</scope>
    <source>
        <strain evidence="2">NC1722</strain>
    </source>
</reference>
<dbReference type="EMBL" id="JAINUG010000374">
    <property type="protein sequence ID" value="KAJ8373070.1"/>
    <property type="molecule type" value="Genomic_DNA"/>
</dbReference>
<gene>
    <name evidence="2" type="ORF">AAFF_G00271250</name>
</gene>
<sequence length="105" mass="11257">MSAGHEACRALALGECGVGVCGSGRGYSRLLKTGRYDISPLVSTSWKMDKRNRAWPGQITRPCAEQDRMEQCCRALSYAQAGPMPQSPSRSVSLLPLGSGRQPSA</sequence>
<name>A0AAD7W2D3_9TELE</name>
<protein>
    <submittedName>
        <fullName evidence="2">Uncharacterized protein</fullName>
    </submittedName>
</protein>
<evidence type="ECO:0000313" key="2">
    <source>
        <dbReference type="EMBL" id="KAJ8373070.1"/>
    </source>
</evidence>
<comment type="caution">
    <text evidence="2">The sequence shown here is derived from an EMBL/GenBank/DDBJ whole genome shotgun (WGS) entry which is preliminary data.</text>
</comment>
<organism evidence="2 3">
    <name type="scientific">Aldrovandia affinis</name>
    <dbReference type="NCBI Taxonomy" id="143900"/>
    <lineage>
        <taxon>Eukaryota</taxon>
        <taxon>Metazoa</taxon>
        <taxon>Chordata</taxon>
        <taxon>Craniata</taxon>
        <taxon>Vertebrata</taxon>
        <taxon>Euteleostomi</taxon>
        <taxon>Actinopterygii</taxon>
        <taxon>Neopterygii</taxon>
        <taxon>Teleostei</taxon>
        <taxon>Notacanthiformes</taxon>
        <taxon>Halosauridae</taxon>
        <taxon>Aldrovandia</taxon>
    </lineage>
</organism>
<dbReference type="Proteomes" id="UP001221898">
    <property type="component" value="Unassembled WGS sequence"/>
</dbReference>
<feature type="region of interest" description="Disordered" evidence="1">
    <location>
        <begin position="80"/>
        <end position="105"/>
    </location>
</feature>
<proteinExistence type="predicted"/>
<evidence type="ECO:0000256" key="1">
    <source>
        <dbReference type="SAM" id="MobiDB-lite"/>
    </source>
</evidence>
<dbReference type="AlphaFoldDB" id="A0AAD7W2D3"/>
<accession>A0AAD7W2D3</accession>
<keyword evidence="3" id="KW-1185">Reference proteome</keyword>
<evidence type="ECO:0000313" key="3">
    <source>
        <dbReference type="Proteomes" id="UP001221898"/>
    </source>
</evidence>